<evidence type="ECO:0000256" key="2">
    <source>
        <dbReference type="ARBA" id="ARBA00022723"/>
    </source>
</evidence>
<keyword evidence="1 4" id="KW-0349">Heme</keyword>
<accession>A0ABQ0C921</accession>
<evidence type="ECO:0000256" key="3">
    <source>
        <dbReference type="ARBA" id="ARBA00023004"/>
    </source>
</evidence>
<gene>
    <name evidence="7" type="ORF">SIID45300_01708</name>
</gene>
<keyword evidence="3 4" id="KW-0408">Iron</keyword>
<organism evidence="7 8">
    <name type="scientific">Candidatus Magnetaquiglobus chichijimensis</name>
    <dbReference type="NCBI Taxonomy" id="3141448"/>
    <lineage>
        <taxon>Bacteria</taxon>
        <taxon>Pseudomonadati</taxon>
        <taxon>Pseudomonadota</taxon>
        <taxon>Magnetococcia</taxon>
        <taxon>Magnetococcales</taxon>
        <taxon>Candidatus Magnetaquicoccaceae</taxon>
        <taxon>Candidatus Magnetaquiglobus</taxon>
    </lineage>
</organism>
<dbReference type="InterPro" id="IPR036909">
    <property type="entry name" value="Cyt_c-like_dom_sf"/>
</dbReference>
<name>A0ABQ0C921_9PROT</name>
<keyword evidence="5" id="KW-0812">Transmembrane</keyword>
<dbReference type="Proteomes" id="UP001628193">
    <property type="component" value="Unassembled WGS sequence"/>
</dbReference>
<evidence type="ECO:0000313" key="7">
    <source>
        <dbReference type="EMBL" id="GAB0057381.1"/>
    </source>
</evidence>
<keyword evidence="5" id="KW-1133">Transmembrane helix</keyword>
<keyword evidence="2 4" id="KW-0479">Metal-binding</keyword>
<evidence type="ECO:0000313" key="8">
    <source>
        <dbReference type="Proteomes" id="UP001628193"/>
    </source>
</evidence>
<dbReference type="InterPro" id="IPR009056">
    <property type="entry name" value="Cyt_c-like_dom"/>
</dbReference>
<sequence>MGRASGWLERACVRGWAWRGLFVLGGMVVVSAGWAGDEAIQPTRQKELFHLLRQDCGSCHGMTLKGGLGPALLPENLAGKPADLLEDIVYHGLPERAMPPWEGQLTRQEIRWLVERLRKGEVP</sequence>
<dbReference type="EMBL" id="BAAFGK010000004">
    <property type="protein sequence ID" value="GAB0057381.1"/>
    <property type="molecule type" value="Genomic_DNA"/>
</dbReference>
<evidence type="ECO:0000259" key="6">
    <source>
        <dbReference type="PROSITE" id="PS51007"/>
    </source>
</evidence>
<comment type="caution">
    <text evidence="7">The sequence shown here is derived from an EMBL/GenBank/DDBJ whole genome shotgun (WGS) entry which is preliminary data.</text>
</comment>
<dbReference type="RefSeq" id="WP_420905072.1">
    <property type="nucleotide sequence ID" value="NZ_BAAFGK010000004.1"/>
</dbReference>
<keyword evidence="5" id="KW-0472">Membrane</keyword>
<feature type="domain" description="Cytochrome c" evidence="6">
    <location>
        <begin position="40"/>
        <end position="121"/>
    </location>
</feature>
<dbReference type="Pfam" id="PF13442">
    <property type="entry name" value="Cytochrome_CBB3"/>
    <property type="match status" value="1"/>
</dbReference>
<evidence type="ECO:0000256" key="4">
    <source>
        <dbReference type="PROSITE-ProRule" id="PRU00433"/>
    </source>
</evidence>
<dbReference type="PROSITE" id="PS51007">
    <property type="entry name" value="CYTC"/>
    <property type="match status" value="1"/>
</dbReference>
<protein>
    <recommendedName>
        <fullName evidence="6">Cytochrome c domain-containing protein</fullName>
    </recommendedName>
</protein>
<reference evidence="7 8" key="1">
    <citation type="submission" date="2024-09" db="EMBL/GenBank/DDBJ databases">
        <title>Draft genome sequence of Candidatus Magnetaquicoccaceae bacterium FCR-1.</title>
        <authorList>
            <person name="Shimoshige H."/>
            <person name="Shimamura S."/>
            <person name="Taoka A."/>
            <person name="Kobayashi H."/>
            <person name="Maekawa T."/>
        </authorList>
    </citation>
    <scope>NUCLEOTIDE SEQUENCE [LARGE SCALE GENOMIC DNA]</scope>
    <source>
        <strain evidence="7 8">FCR-1</strain>
    </source>
</reference>
<dbReference type="Gene3D" id="1.10.760.10">
    <property type="entry name" value="Cytochrome c-like domain"/>
    <property type="match status" value="1"/>
</dbReference>
<evidence type="ECO:0000256" key="1">
    <source>
        <dbReference type="ARBA" id="ARBA00022617"/>
    </source>
</evidence>
<keyword evidence="8" id="KW-1185">Reference proteome</keyword>
<evidence type="ECO:0000256" key="5">
    <source>
        <dbReference type="SAM" id="Phobius"/>
    </source>
</evidence>
<dbReference type="SUPFAM" id="SSF46626">
    <property type="entry name" value="Cytochrome c"/>
    <property type="match status" value="1"/>
</dbReference>
<proteinExistence type="predicted"/>
<feature type="transmembrane region" description="Helical" evidence="5">
    <location>
        <begin position="16"/>
        <end position="36"/>
    </location>
</feature>